<reference evidence="1" key="1">
    <citation type="journal article" date="2012" name="Proc. Natl. Acad. Sci. U.S.A.">
        <title>Antigenic diversity is generated by distinct evolutionary mechanisms in African trypanosome species.</title>
        <authorList>
            <person name="Jackson A.P."/>
            <person name="Berry A."/>
            <person name="Aslett M."/>
            <person name="Allison H.C."/>
            <person name="Burton P."/>
            <person name="Vavrova-Anderson J."/>
            <person name="Brown R."/>
            <person name="Browne H."/>
            <person name="Corton N."/>
            <person name="Hauser H."/>
            <person name="Gamble J."/>
            <person name="Gilderthorp R."/>
            <person name="Marcello L."/>
            <person name="McQuillan J."/>
            <person name="Otto T.D."/>
            <person name="Quail M.A."/>
            <person name="Sanders M.J."/>
            <person name="van Tonder A."/>
            <person name="Ginger M.L."/>
            <person name="Field M.C."/>
            <person name="Barry J.D."/>
            <person name="Hertz-Fowler C."/>
            <person name="Berriman M."/>
        </authorList>
    </citation>
    <scope>NUCLEOTIDE SEQUENCE</scope>
    <source>
        <strain evidence="1">Y486</strain>
    </source>
</reference>
<evidence type="ECO:0000313" key="1">
    <source>
        <dbReference type="EMBL" id="CCC50701.1"/>
    </source>
</evidence>
<organism evidence="1">
    <name type="scientific">Trypanosoma vivax (strain Y486)</name>
    <dbReference type="NCBI Taxonomy" id="1055687"/>
    <lineage>
        <taxon>Eukaryota</taxon>
        <taxon>Discoba</taxon>
        <taxon>Euglenozoa</taxon>
        <taxon>Kinetoplastea</taxon>
        <taxon>Metakinetoplastina</taxon>
        <taxon>Trypanosomatida</taxon>
        <taxon>Trypanosomatidae</taxon>
        <taxon>Trypanosoma</taxon>
        <taxon>Duttonella</taxon>
    </lineage>
</organism>
<dbReference type="EMBL" id="HE573025">
    <property type="protein sequence ID" value="CCC50701.1"/>
    <property type="molecule type" value="Genomic_DNA"/>
</dbReference>
<dbReference type="VEuPathDB" id="TriTrypDB:TvY486_0905220"/>
<protein>
    <submittedName>
        <fullName evidence="1">Uncharacterized protein</fullName>
    </submittedName>
</protein>
<dbReference type="AlphaFoldDB" id="G0U346"/>
<proteinExistence type="predicted"/>
<name>G0U346_TRYVY</name>
<accession>G0U346</accession>
<dbReference type="OMA" id="FRHAYCL"/>
<sequence length="312" mass="34576">MSARVAKCDPRLLDFVTWAVVRGSRLFHRVHVTTHGLTATRKIHAYDFVAIVPTSATLSVLNVSEEPSFPLKVSPTNHGEVLHFWGDLSLGSFAFVGFLAKVLLSGQPQGLRGYLDVLPVDLTTPMSRVAEEGQRTDGYKKMVASLKHYCKVGDADFDAAFRYSYCLFRRHGIPFWSFSATGDCEGGHPDFRHSPFVKFGRGDIIGLVPILDLASHSVDPNAAIGYPDSEMLQWLVQEKKASIQSNKGYFVMQALRDIHEGERVTVNKNAYFNFDDEAFESWFGFPKVAPGECVPKDAAQSAVIDADCLIEP</sequence>
<dbReference type="SUPFAM" id="SSF82199">
    <property type="entry name" value="SET domain"/>
    <property type="match status" value="1"/>
</dbReference>
<dbReference type="Gene3D" id="3.90.1410.10">
    <property type="entry name" value="set domain protein methyltransferase, domain 1"/>
    <property type="match status" value="1"/>
</dbReference>
<gene>
    <name evidence="1" type="ORF">TVY486_0905220</name>
</gene>
<dbReference type="InterPro" id="IPR046341">
    <property type="entry name" value="SET_dom_sf"/>
</dbReference>